<keyword evidence="3" id="KW-1185">Reference proteome</keyword>
<reference evidence="2" key="1">
    <citation type="submission" date="2021-03" db="EMBL/GenBank/DDBJ databases">
        <title>Genomic Encyclopedia of Type Strains, Phase IV (KMG-IV): sequencing the most valuable type-strain genomes for metagenomic binning, comparative biology and taxonomic classification.</title>
        <authorList>
            <person name="Goeker M."/>
        </authorList>
    </citation>
    <scope>NUCLEOTIDE SEQUENCE</scope>
    <source>
        <strain evidence="2">DSM 101588</strain>
    </source>
</reference>
<feature type="transmembrane region" description="Helical" evidence="1">
    <location>
        <begin position="7"/>
        <end position="29"/>
    </location>
</feature>
<evidence type="ECO:0000313" key="2">
    <source>
        <dbReference type="EMBL" id="MBP2071760.1"/>
    </source>
</evidence>
<dbReference type="RefSeq" id="WP_209453637.1">
    <property type="nucleotide sequence ID" value="NZ_JAGGLT010000012.1"/>
</dbReference>
<comment type="caution">
    <text evidence="2">The sequence shown here is derived from an EMBL/GenBank/DDBJ whole genome shotgun (WGS) entry which is preliminary data.</text>
</comment>
<evidence type="ECO:0000313" key="3">
    <source>
        <dbReference type="Proteomes" id="UP001166402"/>
    </source>
</evidence>
<accession>A0ABS4NDJ9</accession>
<dbReference type="InterPro" id="IPR043751">
    <property type="entry name" value="DUF5696"/>
</dbReference>
<dbReference type="PROSITE" id="PS51257">
    <property type="entry name" value="PROKAR_LIPOPROTEIN"/>
    <property type="match status" value="1"/>
</dbReference>
<keyword evidence="1" id="KW-0812">Transmembrane</keyword>
<evidence type="ECO:0000256" key="1">
    <source>
        <dbReference type="SAM" id="Phobius"/>
    </source>
</evidence>
<gene>
    <name evidence="2" type="ORF">J2Z80_001280</name>
</gene>
<dbReference type="EMBL" id="JAGGLT010000012">
    <property type="protein sequence ID" value="MBP2071760.1"/>
    <property type="molecule type" value="Genomic_DNA"/>
</dbReference>
<evidence type="ECO:0008006" key="4">
    <source>
        <dbReference type="Google" id="ProtNLM"/>
    </source>
</evidence>
<dbReference type="Proteomes" id="UP001166402">
    <property type="component" value="Unassembled WGS sequence"/>
</dbReference>
<proteinExistence type="predicted"/>
<dbReference type="Pfam" id="PF18952">
    <property type="entry name" value="DUF5696"/>
    <property type="match status" value="1"/>
</dbReference>
<keyword evidence="1" id="KW-0472">Membrane</keyword>
<name>A0ABS4NDJ9_9THEO</name>
<keyword evidence="1" id="KW-1133">Transmembrane helix</keyword>
<sequence>MKTIKRYRLPIVFIIIAGCIVSYIAYVYFHYYAFEAYKSELSKYSYEKGSSFTPLKDSKPEIDGMVLAAENDILKLYTNTKTTEIAIYDKRSGQIIYSNPVDRENDQIANNVNKVALNSQFTVTYYDSNMTESTMYNYDSSVIKGQYKVESIKNGIRYIYLLGNLDSPTGIVPKYITEERLNKVLSKLNENDADIIRYNYIKSKNLDGFLELTTGALNNKIGMQKMNSLFEKAGYTREDFDADNKAAIKAGAKMEERTTFSIPLEYRLDGDKLIVSIPTGKIVETGSGKIAKIDLLNYFDAGNMNEMGYIFVPNGSGSLIYFNNGKKVEEYRQDVYGEDDATKTYDAVEKTQKVRLPVFGIKHDRSAVFAEITNGDALATIVAGVSGNINSYNYVYPSFTLRGTEKVSMFGATGASADLPSVEKNMYNLDINVSYAFLNDDDADYSGMANYYRNELINRKVLNKKQDNKSIPFYLDIVGGVKIQKNILGIPHMEIFPMTTFKEAGVMIDDFIKNGVSNIKVNYLGWFNGGYYHDVATKINVVKSLGGRKGLEELNSKLKASGQTLFGDVAFQKISYEAKNFNWKMEASRYYSGYVVSFGLPNPATMRETGGLGYYENNYYILSPKFLIRHVSQFDNAIKSINISGISLRDLGDTLSSDKRRTDVIDRQEAEEIVINQIKDLSQIKKDMMIQGGNMYSLAYATDLENVPSVDNKFYIVDEEVPFYEMVVHGYVNYTDTPINLNGGFDKQETILHLIEYGLSPRFTLSYKDSSEMKYSSLNYFYSTQYNIWIKDASDIYKKVNDVLKCVANSAIVDFQSVEPGVNKISYENGYTIYVNHNDESINIGGINVAGKSYVLEGAK</sequence>
<protein>
    <recommendedName>
        <fullName evidence="4">DUF5057 domain-containing protein</fullName>
    </recommendedName>
</protein>
<organism evidence="2 3">
    <name type="scientific">Thermoanaerobacterium butyriciformans</name>
    <dbReference type="NCBI Taxonomy" id="1702242"/>
    <lineage>
        <taxon>Bacteria</taxon>
        <taxon>Bacillati</taxon>
        <taxon>Bacillota</taxon>
        <taxon>Clostridia</taxon>
        <taxon>Thermoanaerobacterales</taxon>
        <taxon>Thermoanaerobacteraceae</taxon>
        <taxon>Thermoanaerobacterium</taxon>
    </lineage>
</organism>